<dbReference type="Proteomes" id="UP000005522">
    <property type="component" value="Plasmid megap mpAca1.1"/>
</dbReference>
<evidence type="ECO:0000313" key="3">
    <source>
        <dbReference type="Proteomes" id="UP000005522"/>
    </source>
</evidence>
<dbReference type="AlphaFoldDB" id="A0A059ZUX0"/>
<dbReference type="PANTHER" id="PTHR47547:SF1">
    <property type="entry name" value="ASPARTATE-PROTON SYMPORTER"/>
    <property type="match status" value="1"/>
</dbReference>
<evidence type="ECO:0000256" key="1">
    <source>
        <dbReference type="SAM" id="Phobius"/>
    </source>
</evidence>
<sequence length="148" mass="17078">MQLRRSVPDLKRPFRLWAAPVIAPIAFILSSLVAFWGGFQALSYIFGALFAILIVYGVLRLIRGKNSGMSGFYNITWIFPYFIGLWLLSYFGPKVLGGSGDIGFFWSMLWVALRHFEWVRRYDCLVERSASRGDLWTKGISCSRWHWA</sequence>
<feature type="transmembrane region" description="Helical" evidence="1">
    <location>
        <begin position="14"/>
        <end position="35"/>
    </location>
</feature>
<keyword evidence="1" id="KW-1133">Transmembrane helix</keyword>
<gene>
    <name evidence="2" type="ORF">Acaty_m0026</name>
</gene>
<dbReference type="PANTHER" id="PTHR47547">
    <property type="match status" value="1"/>
</dbReference>
<dbReference type="KEGG" id="acz:Acaty_m0026"/>
<evidence type="ECO:0000313" key="2">
    <source>
        <dbReference type="EMBL" id="AIA56599.1"/>
    </source>
</evidence>
<dbReference type="HOGENOM" id="CLU_1754860_0_0_6"/>
<organism evidence="2 3">
    <name type="scientific">Acidithiobacillus caldus (strain ATCC 51756 / DSM 8584 / KU)</name>
    <dbReference type="NCBI Taxonomy" id="637389"/>
    <lineage>
        <taxon>Bacteria</taxon>
        <taxon>Pseudomonadati</taxon>
        <taxon>Pseudomonadota</taxon>
        <taxon>Acidithiobacillia</taxon>
        <taxon>Acidithiobacillales</taxon>
        <taxon>Acidithiobacillaceae</taxon>
        <taxon>Acidithiobacillus</taxon>
    </lineage>
</organism>
<dbReference type="InterPro" id="IPR052962">
    <property type="entry name" value="AA_Transporter_AGT"/>
</dbReference>
<dbReference type="EMBL" id="CP005987">
    <property type="protein sequence ID" value="AIA56599.1"/>
    <property type="molecule type" value="Genomic_DNA"/>
</dbReference>
<name>A0A059ZUX0_ACICK</name>
<feature type="transmembrane region" description="Helical" evidence="1">
    <location>
        <begin position="95"/>
        <end position="113"/>
    </location>
</feature>
<dbReference type="eggNOG" id="COG0531">
    <property type="taxonomic scope" value="Bacteria"/>
</dbReference>
<reference evidence="2 3" key="1">
    <citation type="journal article" date="2009" name="J. Bacteriol.">
        <title>Draft genome sequence of the extremely acidophilic bacterium Acidithiobacillus caldus ATCC 51756 reveals metabolic versatility in the genus Acidithiobacillus.</title>
        <authorList>
            <person name="Valdes J."/>
            <person name="Quatrini R."/>
            <person name="Hallberg K."/>
            <person name="Dopson M."/>
            <person name="Valenzuela P.D."/>
            <person name="Holmes D.S."/>
        </authorList>
    </citation>
    <scope>NUCLEOTIDE SEQUENCE [LARGE SCALE GENOMIC DNA]</scope>
    <source>
        <strain evidence="3">ATCC 51756 / DSM 8584 / KU</strain>
        <plasmid evidence="3">megaPlasmid mpAca1.1</plasmid>
    </source>
</reference>
<geneLocation type="plasmid" evidence="3">
    <name>megaPlasmid mpAca1.1</name>
</geneLocation>
<protein>
    <submittedName>
        <fullName evidence="2">Uncharacterized protein</fullName>
    </submittedName>
</protein>
<accession>A0A059ZUX0</accession>
<keyword evidence="2" id="KW-0614">Plasmid</keyword>
<keyword evidence="1" id="KW-0472">Membrane</keyword>
<proteinExistence type="predicted"/>
<feature type="transmembrane region" description="Helical" evidence="1">
    <location>
        <begin position="71"/>
        <end position="89"/>
    </location>
</feature>
<keyword evidence="1" id="KW-0812">Transmembrane</keyword>
<feature type="transmembrane region" description="Helical" evidence="1">
    <location>
        <begin position="41"/>
        <end position="59"/>
    </location>
</feature>